<keyword evidence="9" id="KW-1185">Reference proteome</keyword>
<comment type="similarity">
    <text evidence="2">Belongs to the SusD family.</text>
</comment>
<dbReference type="GO" id="GO:0009279">
    <property type="term" value="C:cell outer membrane"/>
    <property type="evidence" value="ECO:0007669"/>
    <property type="project" value="UniProtKB-SubCell"/>
</dbReference>
<gene>
    <name evidence="8" type="ORF">EGT74_04005</name>
</gene>
<dbReference type="SUPFAM" id="SSF48452">
    <property type="entry name" value="TPR-like"/>
    <property type="match status" value="1"/>
</dbReference>
<proteinExistence type="inferred from homology"/>
<comment type="caution">
    <text evidence="8">The sequence shown here is derived from an EMBL/GenBank/DDBJ whole genome shotgun (WGS) entry which is preliminary data.</text>
</comment>
<dbReference type="Gene3D" id="1.25.40.390">
    <property type="match status" value="1"/>
</dbReference>
<keyword evidence="4" id="KW-0472">Membrane</keyword>
<evidence type="ECO:0000313" key="8">
    <source>
        <dbReference type="EMBL" id="RPE12717.1"/>
    </source>
</evidence>
<dbReference type="EMBL" id="RPDH01000001">
    <property type="protein sequence ID" value="RPE12717.1"/>
    <property type="molecule type" value="Genomic_DNA"/>
</dbReference>
<dbReference type="OrthoDB" id="724176at2"/>
<evidence type="ECO:0000256" key="1">
    <source>
        <dbReference type="ARBA" id="ARBA00004442"/>
    </source>
</evidence>
<comment type="subcellular location">
    <subcellularLocation>
        <location evidence="1">Cell outer membrane</location>
    </subcellularLocation>
</comment>
<keyword evidence="5" id="KW-0998">Cell outer membrane</keyword>
<dbReference type="RefSeq" id="WP_123845231.1">
    <property type="nucleotide sequence ID" value="NZ_RPDH01000001.1"/>
</dbReference>
<evidence type="ECO:0000256" key="5">
    <source>
        <dbReference type="ARBA" id="ARBA00023237"/>
    </source>
</evidence>
<dbReference type="CDD" id="cd08977">
    <property type="entry name" value="SusD"/>
    <property type="match status" value="1"/>
</dbReference>
<reference evidence="8 9" key="1">
    <citation type="submission" date="2018-11" db="EMBL/GenBank/DDBJ databases">
        <title>Chitinophaga lutea sp.nov., isolate from arsenic contaminated soil.</title>
        <authorList>
            <person name="Zong Y."/>
        </authorList>
    </citation>
    <scope>NUCLEOTIDE SEQUENCE [LARGE SCALE GENOMIC DNA]</scope>
    <source>
        <strain evidence="8 9">ZY74</strain>
    </source>
</reference>
<dbReference type="InterPro" id="IPR011990">
    <property type="entry name" value="TPR-like_helical_dom_sf"/>
</dbReference>
<dbReference type="InterPro" id="IPR012944">
    <property type="entry name" value="SusD_RagB_dom"/>
</dbReference>
<sequence>MKKLTLYILLLGGLFTGACRRDFLAPDFSISTSYTEELVFTSAVEAQKVLNNCYAYLQPFSAYRMRYGLAPARTGSALPASYTDEAANGTTTAQSWSVTNGSFNQFFNPDNMWETCYQGIRRCNMFLENIDRVQDGDPPVVARWKHEVRFLRAFYYFELFRRYGGVPLVKKALSVQGVLNNDLSEYYIPRATVDEVVDFISKELDTAATGLPAVYASGDLGRITKQTALGYKGRLLLYHASELHNPGNANPQRWRIAADACRTAIDTAEKAGGHQLHSNYQRMFLNDSRTNKETLLFIYESIGSAYDLREGHPSAGRYGGTNPTLNLVDKYEMKNGKPITDPTSGYDPQQPFKDRDPRLGMSVVQPLESWFGVQFRPWYGPGGLDGRSVYGAKPNDGSWSSMLVKKFVDVGEGANRNWTLMRLGELYLNYAEAENEAAGPVAAVYKYVNLIRKRTGVGMQELPAGITKDSMRTRIRNERSVELAFEEHRGFDARRWKIAEETFGGATWGWRTFYNAQTGALSYTRYNFQNRIYKKHWNLYPIPQTEIERSKGSLVQNPGY</sequence>
<organism evidence="8 9">
    <name type="scientific">Chitinophaga lutea</name>
    <dbReference type="NCBI Taxonomy" id="2488634"/>
    <lineage>
        <taxon>Bacteria</taxon>
        <taxon>Pseudomonadati</taxon>
        <taxon>Bacteroidota</taxon>
        <taxon>Chitinophagia</taxon>
        <taxon>Chitinophagales</taxon>
        <taxon>Chitinophagaceae</taxon>
        <taxon>Chitinophaga</taxon>
    </lineage>
</organism>
<dbReference type="Proteomes" id="UP000278351">
    <property type="component" value="Unassembled WGS sequence"/>
</dbReference>
<evidence type="ECO:0000256" key="2">
    <source>
        <dbReference type="ARBA" id="ARBA00006275"/>
    </source>
</evidence>
<name>A0A3N4Q9L0_9BACT</name>
<dbReference type="InterPro" id="IPR033985">
    <property type="entry name" value="SusD-like_N"/>
</dbReference>
<evidence type="ECO:0000256" key="4">
    <source>
        <dbReference type="ARBA" id="ARBA00023136"/>
    </source>
</evidence>
<protein>
    <submittedName>
        <fullName evidence="8">RagB/SusD family nutrient uptake outer membrane protein</fullName>
    </submittedName>
</protein>
<feature type="domain" description="SusD-like N-terminal" evidence="7">
    <location>
        <begin position="42"/>
        <end position="236"/>
    </location>
</feature>
<dbReference type="AlphaFoldDB" id="A0A3N4Q9L0"/>
<dbReference type="Pfam" id="PF14322">
    <property type="entry name" value="SusD-like_3"/>
    <property type="match status" value="1"/>
</dbReference>
<feature type="domain" description="RagB/SusD" evidence="6">
    <location>
        <begin position="304"/>
        <end position="560"/>
    </location>
</feature>
<accession>A0A3N4Q9L0</accession>
<keyword evidence="3" id="KW-0732">Signal</keyword>
<dbReference type="Pfam" id="PF07980">
    <property type="entry name" value="SusD_RagB"/>
    <property type="match status" value="1"/>
</dbReference>
<dbReference type="PROSITE" id="PS51257">
    <property type="entry name" value="PROKAR_LIPOPROTEIN"/>
    <property type="match status" value="1"/>
</dbReference>
<evidence type="ECO:0000259" key="6">
    <source>
        <dbReference type="Pfam" id="PF07980"/>
    </source>
</evidence>
<evidence type="ECO:0000259" key="7">
    <source>
        <dbReference type="Pfam" id="PF14322"/>
    </source>
</evidence>
<evidence type="ECO:0000256" key="3">
    <source>
        <dbReference type="ARBA" id="ARBA00022729"/>
    </source>
</evidence>
<evidence type="ECO:0000313" key="9">
    <source>
        <dbReference type="Proteomes" id="UP000278351"/>
    </source>
</evidence>